<dbReference type="EMBL" id="CM000207">
    <property type="protein sequence ID" value="EAN77388.1"/>
    <property type="molecule type" value="Genomic_DNA"/>
</dbReference>
<dbReference type="AlphaFoldDB" id="Q38CT2"/>
<proteinExistence type="predicted"/>
<dbReference type="InParanoid" id="Q38CT2"/>
<organism evidence="1 2">
    <name type="scientific">Trypanosoma brucei brucei (strain 927/4 GUTat10.1)</name>
    <dbReference type="NCBI Taxonomy" id="185431"/>
    <lineage>
        <taxon>Eukaryota</taxon>
        <taxon>Discoba</taxon>
        <taxon>Euglenozoa</taxon>
        <taxon>Kinetoplastea</taxon>
        <taxon>Metakinetoplastina</taxon>
        <taxon>Trypanosomatida</taxon>
        <taxon>Trypanosomatidae</taxon>
        <taxon>Trypanosoma</taxon>
    </lineage>
</organism>
<keyword evidence="2" id="KW-1185">Reference proteome</keyword>
<dbReference type="RefSeq" id="XP_827718.1">
    <property type="nucleotide sequence ID" value="XM_822625.1"/>
</dbReference>
<sequence>MNCIQPSGGKKKSHSSQIKKEEKCYATFTRQESFNSGLEGGNLPKKFKSDTHRVTRCVNINWEKDIASVKKVIGRNLGRKGEEVHSHYHKGENDTILKLPYVTIEHSIKRKALLTHAAAAVAIEHDIDNILLIQLGKHIYTMELPQSTVRYFKCVTAAVRKSVF</sequence>
<evidence type="ECO:0000313" key="1">
    <source>
        <dbReference type="EMBL" id="EAN77388.1"/>
    </source>
</evidence>
<reference evidence="1 2" key="2">
    <citation type="journal article" date="2005" name="Science">
        <title>The genome of the African trypanosome Trypanosoma brucei.</title>
        <authorList>
            <person name="Berriman M."/>
            <person name="Ghedin E."/>
            <person name="Hertz-Fowler C."/>
            <person name="Blandin G."/>
            <person name="Renauld H."/>
            <person name="Bartholomeu D.C."/>
            <person name="Lennard N.J."/>
            <person name="Caler E."/>
            <person name="Hamlin N.E."/>
            <person name="Haas B."/>
            <person name="Bohme U."/>
            <person name="Hannick L."/>
            <person name="Aslett M.A."/>
            <person name="Shallom J."/>
            <person name="Marcello L."/>
            <person name="Hou L."/>
            <person name="Wickstead B."/>
            <person name="Alsmark U.C."/>
            <person name="Arrowsmith C."/>
            <person name="Atkin R.J."/>
            <person name="Barron A.J."/>
            <person name="Bringaud F."/>
            <person name="Brooks K."/>
            <person name="Carrington M."/>
            <person name="Cherevach I."/>
            <person name="Chillingworth T.J."/>
            <person name="Churcher C."/>
            <person name="Clark L.N."/>
            <person name="Corton C.H."/>
            <person name="Cronin A."/>
            <person name="Davies R.M."/>
            <person name="Doggett J."/>
            <person name="Djikeng A."/>
            <person name="Feldblyum T."/>
            <person name="Field M.C."/>
            <person name="Fraser A."/>
            <person name="Goodhead I."/>
            <person name="Hance Z."/>
            <person name="Harper D."/>
            <person name="Harris B.R."/>
            <person name="Hauser H."/>
            <person name="Hostetler J."/>
            <person name="Ivens A."/>
            <person name="Jagels K."/>
            <person name="Johnson D."/>
            <person name="Johnson J."/>
            <person name="Jones K."/>
            <person name="Kerhornou A.X."/>
            <person name="Koo H."/>
            <person name="Larke N."/>
            <person name="Landfear S."/>
            <person name="Larkin C."/>
            <person name="Leech V."/>
            <person name="Line A."/>
            <person name="Lord A."/>
            <person name="Macleod A."/>
            <person name="Mooney P.J."/>
            <person name="Moule S."/>
            <person name="Martin D.M."/>
            <person name="Morgan G.W."/>
            <person name="Mungall K."/>
            <person name="Norbertczak H."/>
            <person name="Ormond D."/>
            <person name="Pai G."/>
            <person name="Peacock C.S."/>
            <person name="Peterson J."/>
            <person name="Quail M.A."/>
            <person name="Rabbinowitsch E."/>
            <person name="Rajandream M.A."/>
            <person name="Reitter C."/>
            <person name="Salzberg S.L."/>
            <person name="Sanders M."/>
            <person name="Schobel S."/>
            <person name="Sharp S."/>
            <person name="Simmonds M."/>
            <person name="Simpson A.J."/>
            <person name="Tallon L."/>
            <person name="Turner C.M."/>
            <person name="Tait A."/>
            <person name="Tivey A.R."/>
            <person name="Van Aken S."/>
            <person name="Walker D."/>
            <person name="Wanless D."/>
            <person name="Wang S."/>
            <person name="White B."/>
            <person name="White O."/>
            <person name="Whitehead S."/>
            <person name="Woodward J."/>
            <person name="Wortman J."/>
            <person name="Adams M.D."/>
            <person name="Embley T.M."/>
            <person name="Gull K."/>
            <person name="Ullu E."/>
            <person name="Barry J.D."/>
            <person name="Fairlamb A.H."/>
            <person name="Opperdoes F."/>
            <person name="Barrell B.G."/>
            <person name="Donelson J.E."/>
            <person name="Hall N."/>
            <person name="Fraser C.M."/>
            <person name="Melville S.E."/>
            <person name="El-Sayed N.M."/>
        </authorList>
    </citation>
    <scope>NUCLEOTIDE SEQUENCE [LARGE SCALE GENOMIC DNA]</scope>
    <source>
        <strain evidence="1 2">927/4 GUTat10.1</strain>
    </source>
</reference>
<name>Q38CT2_TRYB2</name>
<dbReference type="Proteomes" id="UP000008524">
    <property type="component" value="Chromosome 9"/>
</dbReference>
<gene>
    <name evidence="1" type="ORF">Tb09.244.2170</name>
</gene>
<reference evidence="1 2" key="1">
    <citation type="journal article" date="2005" name="Science">
        <title>Comparative genomics of trypanosomatid parasitic protozoa.</title>
        <authorList>
            <person name="El-Sayed N.M."/>
            <person name="Myler P.J."/>
            <person name="Blandin G."/>
            <person name="Berriman M."/>
            <person name="Crabtree J."/>
            <person name="Aggarwal G."/>
            <person name="Caler E."/>
            <person name="Renauld H."/>
            <person name="Worthey E.A."/>
            <person name="Hertz-Fowler C."/>
            <person name="Ghedin E."/>
            <person name="Peacock C."/>
            <person name="Bartholomeu D.C."/>
            <person name="Haas B.J."/>
            <person name="Tran A.N."/>
            <person name="Wortman J.R."/>
            <person name="Alsmark U.C."/>
            <person name="Angiuoli S."/>
            <person name="Anupama A."/>
            <person name="Badger J."/>
            <person name="Bringaud F."/>
            <person name="Cadag E."/>
            <person name="Carlton J.M."/>
            <person name="Cerqueira G.C."/>
            <person name="Creasy T."/>
            <person name="Delcher A.L."/>
            <person name="Djikeng A."/>
            <person name="Embley T.M."/>
            <person name="Hauser C."/>
            <person name="Ivens A.C."/>
            <person name="Kummerfeld S.K."/>
            <person name="Pereira-Leal J.B."/>
            <person name="Nilsson D."/>
            <person name="Peterson J."/>
            <person name="Salzberg S.L."/>
            <person name="Shallom J."/>
            <person name="Silva J.C."/>
            <person name="Sundaram J."/>
            <person name="Westenberger S."/>
            <person name="White O."/>
            <person name="Melville S.E."/>
            <person name="Donelson J.E."/>
            <person name="Andersson B."/>
            <person name="Stuart K.D."/>
            <person name="Hall N."/>
        </authorList>
    </citation>
    <scope>NUCLEOTIDE SEQUENCE [LARGE SCALE GENOMIC DNA]</scope>
    <source>
        <strain evidence="1 2">927/4 GUTat10.1</strain>
    </source>
</reference>
<dbReference type="GO" id="GO:0005737">
    <property type="term" value="C:cytoplasm"/>
    <property type="evidence" value="ECO:0006056"/>
    <property type="project" value="Others"/>
</dbReference>
<dbReference type="GeneID" id="3661257"/>
<accession>Q38CT2</accession>
<dbReference type="PaxDb" id="5691-EAN77388"/>
<evidence type="ECO:0000313" key="2">
    <source>
        <dbReference type="Proteomes" id="UP000008524"/>
    </source>
</evidence>
<dbReference type="VEuPathDB" id="TriTrypDB:Tb927.9.15820"/>
<protein>
    <submittedName>
        <fullName evidence="1">Uncharacterized protein</fullName>
    </submittedName>
</protein>
<dbReference type="KEGG" id="tbr:Tb09.244.2170"/>